<proteinExistence type="predicted"/>
<keyword evidence="2" id="KW-1185">Reference proteome</keyword>
<dbReference type="Proteomes" id="UP000824120">
    <property type="component" value="Chromosome 4"/>
</dbReference>
<comment type="caution">
    <text evidence="1">The sequence shown here is derived from an EMBL/GenBank/DDBJ whole genome shotgun (WGS) entry which is preliminary data.</text>
</comment>
<sequence length="112" mass="12839">MAKNKGGKLEQWHHETNIITSKDPTIQRNVDSKRQKCLKNEGGVQRYRSTTTKVISSIATTIGISKLLSHTMKVWERVVELRGEEEGLTYGVCRPTKRLRQFLRGFMEMFGG</sequence>
<evidence type="ECO:0000313" key="2">
    <source>
        <dbReference type="Proteomes" id="UP000824120"/>
    </source>
</evidence>
<organism evidence="1 2">
    <name type="scientific">Solanum commersonii</name>
    <name type="common">Commerson's wild potato</name>
    <name type="synonym">Commerson's nightshade</name>
    <dbReference type="NCBI Taxonomy" id="4109"/>
    <lineage>
        <taxon>Eukaryota</taxon>
        <taxon>Viridiplantae</taxon>
        <taxon>Streptophyta</taxon>
        <taxon>Embryophyta</taxon>
        <taxon>Tracheophyta</taxon>
        <taxon>Spermatophyta</taxon>
        <taxon>Magnoliopsida</taxon>
        <taxon>eudicotyledons</taxon>
        <taxon>Gunneridae</taxon>
        <taxon>Pentapetalae</taxon>
        <taxon>asterids</taxon>
        <taxon>lamiids</taxon>
        <taxon>Solanales</taxon>
        <taxon>Solanaceae</taxon>
        <taxon>Solanoideae</taxon>
        <taxon>Solaneae</taxon>
        <taxon>Solanum</taxon>
    </lineage>
</organism>
<dbReference type="EMBL" id="JACXVP010000004">
    <property type="protein sequence ID" value="KAG5608821.1"/>
    <property type="molecule type" value="Genomic_DNA"/>
</dbReference>
<gene>
    <name evidence="1" type="ORF">H5410_020102</name>
</gene>
<name>A0A9J5Z965_SOLCO</name>
<accession>A0A9J5Z965</accession>
<protein>
    <submittedName>
        <fullName evidence="1">Uncharacterized protein</fullName>
    </submittedName>
</protein>
<dbReference type="AlphaFoldDB" id="A0A9J5Z965"/>
<evidence type="ECO:0000313" key="1">
    <source>
        <dbReference type="EMBL" id="KAG5608821.1"/>
    </source>
</evidence>
<reference evidence="1 2" key="1">
    <citation type="submission" date="2020-09" db="EMBL/GenBank/DDBJ databases">
        <title>De no assembly of potato wild relative species, Solanum commersonii.</title>
        <authorList>
            <person name="Cho K."/>
        </authorList>
    </citation>
    <scope>NUCLEOTIDE SEQUENCE [LARGE SCALE GENOMIC DNA]</scope>
    <source>
        <strain evidence="1">LZ3.2</strain>
        <tissue evidence="1">Leaf</tissue>
    </source>
</reference>